<dbReference type="InterPro" id="IPR050553">
    <property type="entry name" value="Thioredoxin_ResA/DsbE_sf"/>
</dbReference>
<evidence type="ECO:0000313" key="8">
    <source>
        <dbReference type="Proteomes" id="UP000317093"/>
    </source>
</evidence>
<evidence type="ECO:0000256" key="1">
    <source>
        <dbReference type="ARBA" id="ARBA00004196"/>
    </source>
</evidence>
<dbReference type="Pfam" id="PF08534">
    <property type="entry name" value="Redoxin"/>
    <property type="match status" value="1"/>
</dbReference>
<evidence type="ECO:0000256" key="5">
    <source>
        <dbReference type="SAM" id="SignalP"/>
    </source>
</evidence>
<dbReference type="Gene3D" id="3.40.30.10">
    <property type="entry name" value="Glutaredoxin"/>
    <property type="match status" value="1"/>
</dbReference>
<feature type="chain" id="PRO_5022214114" evidence="5">
    <location>
        <begin position="25"/>
        <end position="384"/>
    </location>
</feature>
<dbReference type="GO" id="GO:0017004">
    <property type="term" value="P:cytochrome complex assembly"/>
    <property type="evidence" value="ECO:0007669"/>
    <property type="project" value="UniProtKB-KW"/>
</dbReference>
<dbReference type="SUPFAM" id="SSF52833">
    <property type="entry name" value="Thioredoxin-like"/>
    <property type="match status" value="1"/>
</dbReference>
<dbReference type="EMBL" id="CP036279">
    <property type="protein sequence ID" value="QDU60714.1"/>
    <property type="molecule type" value="Genomic_DNA"/>
</dbReference>
<dbReference type="AlphaFoldDB" id="A0A518B167"/>
<comment type="subcellular location">
    <subcellularLocation>
        <location evidence="1">Cell envelope</location>
    </subcellularLocation>
</comment>
<dbReference type="PROSITE" id="PS51352">
    <property type="entry name" value="THIOREDOXIN_2"/>
    <property type="match status" value="1"/>
</dbReference>
<dbReference type="PANTHER" id="PTHR42852:SF13">
    <property type="entry name" value="PROTEIN DIPZ"/>
    <property type="match status" value="1"/>
</dbReference>
<dbReference type="InterPro" id="IPR036249">
    <property type="entry name" value="Thioredoxin-like_sf"/>
</dbReference>
<dbReference type="OrthoDB" id="252709at2"/>
<dbReference type="InterPro" id="IPR013766">
    <property type="entry name" value="Thioredoxin_domain"/>
</dbReference>
<keyword evidence="8" id="KW-1185">Reference proteome</keyword>
<dbReference type="InterPro" id="IPR017937">
    <property type="entry name" value="Thioredoxin_CS"/>
</dbReference>
<dbReference type="InterPro" id="IPR013740">
    <property type="entry name" value="Redoxin"/>
</dbReference>
<keyword evidence="5" id="KW-0732">Signal</keyword>
<evidence type="ECO:0000256" key="4">
    <source>
        <dbReference type="SAM" id="MobiDB-lite"/>
    </source>
</evidence>
<evidence type="ECO:0000313" key="7">
    <source>
        <dbReference type="EMBL" id="QDU60714.1"/>
    </source>
</evidence>
<evidence type="ECO:0000259" key="6">
    <source>
        <dbReference type="PROSITE" id="PS51352"/>
    </source>
</evidence>
<accession>A0A518B167</accession>
<dbReference type="RefSeq" id="WP_145256988.1">
    <property type="nucleotide sequence ID" value="NZ_CP036279.1"/>
</dbReference>
<gene>
    <name evidence="7" type="primary">resA_2</name>
    <name evidence="7" type="ORF">Pan216_15640</name>
</gene>
<reference evidence="7 8" key="1">
    <citation type="submission" date="2019-02" db="EMBL/GenBank/DDBJ databases">
        <title>Deep-cultivation of Planctomycetes and their phenomic and genomic characterization uncovers novel biology.</title>
        <authorList>
            <person name="Wiegand S."/>
            <person name="Jogler M."/>
            <person name="Boedeker C."/>
            <person name="Pinto D."/>
            <person name="Vollmers J."/>
            <person name="Rivas-Marin E."/>
            <person name="Kohn T."/>
            <person name="Peeters S.H."/>
            <person name="Heuer A."/>
            <person name="Rast P."/>
            <person name="Oberbeckmann S."/>
            <person name="Bunk B."/>
            <person name="Jeske O."/>
            <person name="Meyerdierks A."/>
            <person name="Storesund J.E."/>
            <person name="Kallscheuer N."/>
            <person name="Luecker S."/>
            <person name="Lage O.M."/>
            <person name="Pohl T."/>
            <person name="Merkel B.J."/>
            <person name="Hornburger P."/>
            <person name="Mueller R.-W."/>
            <person name="Bruemmer F."/>
            <person name="Labrenz M."/>
            <person name="Spormann A.M."/>
            <person name="Op den Camp H."/>
            <person name="Overmann J."/>
            <person name="Amann R."/>
            <person name="Jetten M.S.M."/>
            <person name="Mascher T."/>
            <person name="Medema M.H."/>
            <person name="Devos D.P."/>
            <person name="Kaster A.-K."/>
            <person name="Ovreas L."/>
            <person name="Rohde M."/>
            <person name="Galperin M.Y."/>
            <person name="Jogler C."/>
        </authorList>
    </citation>
    <scope>NUCLEOTIDE SEQUENCE [LARGE SCALE GENOMIC DNA]</scope>
    <source>
        <strain evidence="7 8">Pan216</strain>
    </source>
</reference>
<dbReference type="CDD" id="cd02966">
    <property type="entry name" value="TlpA_like_family"/>
    <property type="match status" value="1"/>
</dbReference>
<protein>
    <submittedName>
        <fullName evidence="7">Thiol-disulfide oxidoreductase ResA</fullName>
    </submittedName>
</protein>
<keyword evidence="2" id="KW-0201">Cytochrome c-type biogenesis</keyword>
<organism evidence="7 8">
    <name type="scientific">Kolteria novifilia</name>
    <dbReference type="NCBI Taxonomy" id="2527975"/>
    <lineage>
        <taxon>Bacteria</taxon>
        <taxon>Pseudomonadati</taxon>
        <taxon>Planctomycetota</taxon>
        <taxon>Planctomycetia</taxon>
        <taxon>Kolteriales</taxon>
        <taxon>Kolteriaceae</taxon>
        <taxon>Kolteria</taxon>
    </lineage>
</organism>
<dbReference type="KEGG" id="knv:Pan216_15640"/>
<evidence type="ECO:0000256" key="2">
    <source>
        <dbReference type="ARBA" id="ARBA00022748"/>
    </source>
</evidence>
<feature type="domain" description="Thioredoxin" evidence="6">
    <location>
        <begin position="227"/>
        <end position="375"/>
    </location>
</feature>
<dbReference type="GO" id="GO:0016491">
    <property type="term" value="F:oxidoreductase activity"/>
    <property type="evidence" value="ECO:0007669"/>
    <property type="project" value="InterPro"/>
</dbReference>
<sequence precursor="true">MLTKFKRPLGLFGLAMWLAMPACAQDPSAADAKATKADEKKAEKAKTPKELLEDLGKALVINPTSQSPDAIKDAFKGAVEKITVLSDELITNPKATKEQKDEAYEYQIHVYSQAANMGLPGYAKKLAELAATLTKEQPKSHVAVLSSFIAIRTLYADPYGLSPEALPAIEKFVKDFPEQAEAVMLLNDVGYAAEMTGKLGVAKKAYELIDQKFADSPISAMIPGILRRLNLPGHQMKLKGETLAGKPFDISSLKGKVVLVDFWATWCPPCLAEIPNMRAAYEKYHNQGFEIVGVSLDDDRSALEEFVETEELPWPQVYYSKGQKTLDTHPVAAMYGVSAIPRMFLIDKKGNVVDIAIHGDELAEKIPALLREKTAKATEEEKRK</sequence>
<feature type="signal peptide" evidence="5">
    <location>
        <begin position="1"/>
        <end position="24"/>
    </location>
</feature>
<proteinExistence type="predicted"/>
<dbReference type="Proteomes" id="UP000317093">
    <property type="component" value="Chromosome"/>
</dbReference>
<feature type="region of interest" description="Disordered" evidence="4">
    <location>
        <begin position="28"/>
        <end position="47"/>
    </location>
</feature>
<dbReference type="PANTHER" id="PTHR42852">
    <property type="entry name" value="THIOL:DISULFIDE INTERCHANGE PROTEIN DSBE"/>
    <property type="match status" value="1"/>
</dbReference>
<name>A0A518B167_9BACT</name>
<dbReference type="PROSITE" id="PS00194">
    <property type="entry name" value="THIOREDOXIN_1"/>
    <property type="match status" value="1"/>
</dbReference>
<evidence type="ECO:0000256" key="3">
    <source>
        <dbReference type="ARBA" id="ARBA00023284"/>
    </source>
</evidence>
<feature type="compositionally biased region" description="Basic and acidic residues" evidence="4">
    <location>
        <begin position="33"/>
        <end position="47"/>
    </location>
</feature>
<keyword evidence="3" id="KW-0676">Redox-active center</keyword>
<dbReference type="GO" id="GO:0030313">
    <property type="term" value="C:cell envelope"/>
    <property type="evidence" value="ECO:0007669"/>
    <property type="project" value="UniProtKB-SubCell"/>
</dbReference>